<dbReference type="Proteomes" id="UP001497516">
    <property type="component" value="Chromosome 8"/>
</dbReference>
<evidence type="ECO:0000256" key="1">
    <source>
        <dbReference type="SAM" id="MobiDB-lite"/>
    </source>
</evidence>
<protein>
    <submittedName>
        <fullName evidence="2">Uncharacterized protein</fullName>
    </submittedName>
</protein>
<dbReference type="AlphaFoldDB" id="A0AAV2G6V9"/>
<organism evidence="2 3">
    <name type="scientific">Linum trigynum</name>
    <dbReference type="NCBI Taxonomy" id="586398"/>
    <lineage>
        <taxon>Eukaryota</taxon>
        <taxon>Viridiplantae</taxon>
        <taxon>Streptophyta</taxon>
        <taxon>Embryophyta</taxon>
        <taxon>Tracheophyta</taxon>
        <taxon>Spermatophyta</taxon>
        <taxon>Magnoliopsida</taxon>
        <taxon>eudicotyledons</taxon>
        <taxon>Gunneridae</taxon>
        <taxon>Pentapetalae</taxon>
        <taxon>rosids</taxon>
        <taxon>fabids</taxon>
        <taxon>Malpighiales</taxon>
        <taxon>Linaceae</taxon>
        <taxon>Linum</taxon>
    </lineage>
</organism>
<feature type="compositionally biased region" description="Polar residues" evidence="1">
    <location>
        <begin position="60"/>
        <end position="70"/>
    </location>
</feature>
<feature type="compositionally biased region" description="Basic and acidic residues" evidence="1">
    <location>
        <begin position="255"/>
        <end position="266"/>
    </location>
</feature>
<accession>A0AAV2G6V9</accession>
<keyword evidence="3" id="KW-1185">Reference proteome</keyword>
<feature type="region of interest" description="Disordered" evidence="1">
    <location>
        <begin position="52"/>
        <end position="77"/>
    </location>
</feature>
<proteinExistence type="predicted"/>
<dbReference type="EMBL" id="OZ034821">
    <property type="protein sequence ID" value="CAL1406394.1"/>
    <property type="molecule type" value="Genomic_DNA"/>
</dbReference>
<evidence type="ECO:0000313" key="2">
    <source>
        <dbReference type="EMBL" id="CAL1406394.1"/>
    </source>
</evidence>
<gene>
    <name evidence="2" type="ORF">LTRI10_LOCUS46123</name>
</gene>
<sequence length="312" mass="34439">MLKSKLEEMWKNEVTSSLPLSANIARPFPPKTATAEIDFEDWLELPVQPMLTPISGASHEPQTTKETPSSAEPKKKGVLATTNHVGALIQEKEYPSATNEQQQLPPTTTVAALKIPLGAEDIEEGSPRKLSFVVENSTPAYQRSQLRRCRIKESRKLGHVENKQETMAGRVVNWRFRKKQRTDEAEVVDVVSSVSIASPTTSSRNLPAADLEMATANHGRRRGAEESTFRGMPNEPELTDEMRGGGIPCSPPKKTSPENEEKKTEPVESEEREQKTAAASGCPPCNWPGWLLPGKEVAKKIKKVTSKRAPEL</sequence>
<evidence type="ECO:0000313" key="3">
    <source>
        <dbReference type="Proteomes" id="UP001497516"/>
    </source>
</evidence>
<feature type="region of interest" description="Disordered" evidence="1">
    <location>
        <begin position="216"/>
        <end position="288"/>
    </location>
</feature>
<name>A0AAV2G6V9_9ROSI</name>
<reference evidence="2 3" key="1">
    <citation type="submission" date="2024-04" db="EMBL/GenBank/DDBJ databases">
        <authorList>
            <person name="Fracassetti M."/>
        </authorList>
    </citation>
    <scope>NUCLEOTIDE SEQUENCE [LARGE SCALE GENOMIC DNA]</scope>
</reference>